<keyword evidence="2" id="KW-0732">Signal</keyword>
<dbReference type="RefSeq" id="WP_150042082.1">
    <property type="nucleotide sequence ID" value="NZ_OW485601.1"/>
</dbReference>
<keyword evidence="1" id="KW-0175">Coiled coil</keyword>
<feature type="chain" id="PRO_5024313918" evidence="2">
    <location>
        <begin position="25"/>
        <end position="233"/>
    </location>
</feature>
<comment type="caution">
    <text evidence="3">The sequence shown here is derived from an EMBL/GenBank/DDBJ whole genome shotgun (WGS) entry which is preliminary data.</text>
</comment>
<dbReference type="AlphaFoldDB" id="A0A5M6IRK0"/>
<reference evidence="3 4" key="1">
    <citation type="submission" date="2019-09" db="EMBL/GenBank/DDBJ databases">
        <title>Genome sequence of Rhodovastum atsumiense, a diverse member of the Acetobacteraceae family of non-sulfur purple photosynthetic bacteria.</title>
        <authorList>
            <person name="Meyer T."/>
            <person name="Kyndt J."/>
        </authorList>
    </citation>
    <scope>NUCLEOTIDE SEQUENCE [LARGE SCALE GENOMIC DNA]</scope>
    <source>
        <strain evidence="3 4">DSM 21279</strain>
    </source>
</reference>
<evidence type="ECO:0000313" key="3">
    <source>
        <dbReference type="EMBL" id="KAA5610811.1"/>
    </source>
</evidence>
<accession>A0A5M6IRK0</accession>
<dbReference type="OrthoDB" id="7270931at2"/>
<feature type="signal peptide" evidence="2">
    <location>
        <begin position="1"/>
        <end position="24"/>
    </location>
</feature>
<dbReference type="Proteomes" id="UP000325255">
    <property type="component" value="Unassembled WGS sequence"/>
</dbReference>
<organism evidence="3 4">
    <name type="scientific">Rhodovastum atsumiense</name>
    <dbReference type="NCBI Taxonomy" id="504468"/>
    <lineage>
        <taxon>Bacteria</taxon>
        <taxon>Pseudomonadati</taxon>
        <taxon>Pseudomonadota</taxon>
        <taxon>Alphaproteobacteria</taxon>
        <taxon>Acetobacterales</taxon>
        <taxon>Acetobacteraceae</taxon>
        <taxon>Rhodovastum</taxon>
    </lineage>
</organism>
<evidence type="ECO:0000313" key="4">
    <source>
        <dbReference type="Proteomes" id="UP000325255"/>
    </source>
</evidence>
<name>A0A5M6IRK0_9PROT</name>
<protein>
    <submittedName>
        <fullName evidence="3">Uncharacterized protein</fullName>
    </submittedName>
</protein>
<sequence length="233" mass="25342">MRARLLPGFAVLVLAAGSALPGQAAEQCLQAAEKTAFEVRALQSQLMVAALTCGQQDDYNAFVQRSQPVLMGAYQQIAAHFERLYGGAGEEQRDAYLSELANVQSQDMARRGNLFCRSMTGFFQQALMLRSPEEMARFVNMQHVANPYALPGCGSTGYATRNSGYGRDREVAVASGSTAAYAWAAPATDAAPAGRDADTYRLEARLSEVTRANEQLQRRIDALESALYGRQSR</sequence>
<evidence type="ECO:0000256" key="2">
    <source>
        <dbReference type="SAM" id="SignalP"/>
    </source>
</evidence>
<proteinExistence type="predicted"/>
<keyword evidence="4" id="KW-1185">Reference proteome</keyword>
<feature type="coiled-coil region" evidence="1">
    <location>
        <begin position="199"/>
        <end position="226"/>
    </location>
</feature>
<gene>
    <name evidence="3" type="ORF">F1189_17170</name>
</gene>
<evidence type="ECO:0000256" key="1">
    <source>
        <dbReference type="SAM" id="Coils"/>
    </source>
</evidence>
<dbReference type="EMBL" id="VWPK01000027">
    <property type="protein sequence ID" value="KAA5610811.1"/>
    <property type="molecule type" value="Genomic_DNA"/>
</dbReference>